<dbReference type="Proteomes" id="UP000305647">
    <property type="component" value="Unassembled WGS sequence"/>
</dbReference>
<feature type="region of interest" description="Disordered" evidence="1">
    <location>
        <begin position="379"/>
        <end position="433"/>
    </location>
</feature>
<dbReference type="GO" id="GO:0030036">
    <property type="term" value="P:actin cytoskeleton organization"/>
    <property type="evidence" value="ECO:0007669"/>
    <property type="project" value="TreeGrafter"/>
</dbReference>
<protein>
    <recommendedName>
        <fullName evidence="4">Protein BNI4</fullName>
    </recommendedName>
</protein>
<feature type="region of interest" description="Disordered" evidence="1">
    <location>
        <begin position="76"/>
        <end position="235"/>
    </location>
</feature>
<dbReference type="PANTHER" id="PTHR12751">
    <property type="entry name" value="PHOSPHATASE AND ACTIN REGULATOR PHACTR"/>
    <property type="match status" value="1"/>
</dbReference>
<organism evidence="2 3">
    <name type="scientific">Wallemia mellicola</name>
    <dbReference type="NCBI Taxonomy" id="1708541"/>
    <lineage>
        <taxon>Eukaryota</taxon>
        <taxon>Fungi</taxon>
        <taxon>Dikarya</taxon>
        <taxon>Basidiomycota</taxon>
        <taxon>Wallemiomycotina</taxon>
        <taxon>Wallemiomycetes</taxon>
        <taxon>Wallemiales</taxon>
        <taxon>Wallemiaceae</taxon>
        <taxon>Wallemia</taxon>
    </lineage>
</organism>
<feature type="compositionally biased region" description="Low complexity" evidence="1">
    <location>
        <begin position="182"/>
        <end position="206"/>
    </location>
</feature>
<dbReference type="EMBL" id="SPRO01000009">
    <property type="protein sequence ID" value="TIC32085.1"/>
    <property type="molecule type" value="Genomic_DNA"/>
</dbReference>
<evidence type="ECO:0000256" key="1">
    <source>
        <dbReference type="SAM" id="MobiDB-lite"/>
    </source>
</evidence>
<evidence type="ECO:0000313" key="2">
    <source>
        <dbReference type="EMBL" id="TIC32085.1"/>
    </source>
</evidence>
<accession>A0A4T0R3A0</accession>
<gene>
    <name evidence="2" type="ORF">E3Q10_01367</name>
</gene>
<feature type="compositionally biased region" description="Polar residues" evidence="1">
    <location>
        <begin position="21"/>
        <end position="36"/>
    </location>
</feature>
<dbReference type="GO" id="GO:0003779">
    <property type="term" value="F:actin binding"/>
    <property type="evidence" value="ECO:0007669"/>
    <property type="project" value="TreeGrafter"/>
</dbReference>
<feature type="compositionally biased region" description="Basic residues" evidence="1">
    <location>
        <begin position="402"/>
        <end position="413"/>
    </location>
</feature>
<name>A0A4T0R3A0_9BASI</name>
<comment type="caution">
    <text evidence="2">The sequence shown here is derived from an EMBL/GenBank/DDBJ whole genome shotgun (WGS) entry which is preliminary data.</text>
</comment>
<feature type="compositionally biased region" description="Polar residues" evidence="1">
    <location>
        <begin position="92"/>
        <end position="123"/>
    </location>
</feature>
<feature type="region of interest" description="Disordered" evidence="1">
    <location>
        <begin position="467"/>
        <end position="489"/>
    </location>
</feature>
<feature type="compositionally biased region" description="Polar residues" evidence="1">
    <location>
        <begin position="213"/>
        <end position="235"/>
    </location>
</feature>
<feature type="compositionally biased region" description="Basic and acidic residues" evidence="1">
    <location>
        <begin position="130"/>
        <end position="140"/>
    </location>
</feature>
<feature type="compositionally biased region" description="Basic and acidic residues" evidence="1">
    <location>
        <begin position="471"/>
        <end position="484"/>
    </location>
</feature>
<feature type="compositionally biased region" description="Low complexity" evidence="1">
    <location>
        <begin position="9"/>
        <end position="20"/>
    </location>
</feature>
<feature type="compositionally biased region" description="Low complexity" evidence="1">
    <location>
        <begin position="285"/>
        <end position="294"/>
    </location>
</feature>
<proteinExistence type="predicted"/>
<reference evidence="2 3" key="1">
    <citation type="submission" date="2019-03" db="EMBL/GenBank/DDBJ databases">
        <title>Sequencing 25 genomes of Wallemia mellicola.</title>
        <authorList>
            <person name="Gostincar C."/>
        </authorList>
    </citation>
    <scope>NUCLEOTIDE SEQUENCE [LARGE SCALE GENOMIC DNA]</scope>
    <source>
        <strain evidence="2 3">EXF-8738</strain>
    </source>
</reference>
<sequence length="704" mass="77976">MEFPHHRQSQSLSSHRQSNSMLASPQSSPLSPNQTPFFYAPQAPTNQALFFHQQQQQWAAAAAAYHQQQMMFHQNHIFTPPNPDFTGRRRTSSGPQRPSSTHPYQESRQQTYSQVASLNPRSTASHRRSKSDALSKDDILIKNTTKATSRPMVNRTESSPAAATSSKKYEEEVDDFSPPMGRIRNNSHSSNDSRSSRQSSNHSPQSTRKDPPTLNNKSSQQSTRPSPLSQQSPLILNDTITNKNEKAGLKSRLKRALSNQNSMNQGPADDSAINKVSTIASPTVPKSQPGKQSPSPSPQLPTRTRAISESNKVRPGEANEASEKPAKKHSIFNSKFNVSTDNISISSAASSASVMLRKIGSVGKLARRSSFAGLTNLFNKDKERDSGGEEPEDINNKSIGSKLKKKKKNKRKKEPSVSVSHATAEVDRHSTINEEPELIDGLSPAAALVKQHQEQVAAAEAKAKASTGHSQHNDFNHAGSDNKSKLPGAIDVKRDDDSILSQDDDDLNKGLQGVQIHEEEWNTSQYDSLDAPHRREHTLKGILKGAKTYRQEDFEERNEIRGRSNSYTFANALKDEEGREVQPHVSHQLPSPNPDKIDGISSRPSSMHKPIDKPVVNHTNSTSALPIQAMITLAAQPKRKCSFANSMGIQHTWPATIYDRRGEPATCNRLTPELAQMIKEEMNAFKMEEMRVHASSRLNTQFFL</sequence>
<feature type="compositionally biased region" description="Polar residues" evidence="1">
    <location>
        <begin position="155"/>
        <end position="166"/>
    </location>
</feature>
<evidence type="ECO:0000313" key="3">
    <source>
        <dbReference type="Proteomes" id="UP000305647"/>
    </source>
</evidence>
<evidence type="ECO:0008006" key="4">
    <source>
        <dbReference type="Google" id="ProtNLM"/>
    </source>
</evidence>
<feature type="compositionally biased region" description="Basic and acidic residues" evidence="1">
    <location>
        <begin position="311"/>
        <end position="325"/>
    </location>
</feature>
<dbReference type="PANTHER" id="PTHR12751:SF18">
    <property type="entry name" value="PHOSPHATASE AND ACTIN REGULATOR 1"/>
    <property type="match status" value="1"/>
</dbReference>
<feature type="region of interest" description="Disordered" evidence="1">
    <location>
        <begin position="1"/>
        <end position="39"/>
    </location>
</feature>
<dbReference type="AlphaFoldDB" id="A0A4T0R3A0"/>
<feature type="region of interest" description="Disordered" evidence="1">
    <location>
        <begin position="281"/>
        <end position="327"/>
    </location>
</feature>